<dbReference type="AlphaFoldDB" id="A0A8J3IPK3"/>
<proteinExistence type="predicted"/>
<keyword evidence="1" id="KW-0812">Transmembrane</keyword>
<keyword evidence="3" id="KW-1185">Reference proteome</keyword>
<gene>
    <name evidence="2" type="ORF">KSF_062710</name>
</gene>
<evidence type="ECO:0000313" key="2">
    <source>
        <dbReference type="EMBL" id="GHO96223.1"/>
    </source>
</evidence>
<evidence type="ECO:0008006" key="4">
    <source>
        <dbReference type="Google" id="ProtNLM"/>
    </source>
</evidence>
<comment type="caution">
    <text evidence="2">The sequence shown here is derived from an EMBL/GenBank/DDBJ whole genome shotgun (WGS) entry which is preliminary data.</text>
</comment>
<feature type="transmembrane region" description="Helical" evidence="1">
    <location>
        <begin position="448"/>
        <end position="467"/>
    </location>
</feature>
<feature type="transmembrane region" description="Helical" evidence="1">
    <location>
        <begin position="545"/>
        <end position="563"/>
    </location>
</feature>
<name>A0A8J3IPK3_9CHLR</name>
<feature type="transmembrane region" description="Helical" evidence="1">
    <location>
        <begin position="473"/>
        <end position="498"/>
    </location>
</feature>
<keyword evidence="1" id="KW-1133">Transmembrane helix</keyword>
<evidence type="ECO:0000313" key="3">
    <source>
        <dbReference type="Proteomes" id="UP000597444"/>
    </source>
</evidence>
<accession>A0A8J3IPK3</accession>
<organism evidence="2 3">
    <name type="scientific">Reticulibacter mediterranei</name>
    <dbReference type="NCBI Taxonomy" id="2778369"/>
    <lineage>
        <taxon>Bacteria</taxon>
        <taxon>Bacillati</taxon>
        <taxon>Chloroflexota</taxon>
        <taxon>Ktedonobacteria</taxon>
        <taxon>Ktedonobacterales</taxon>
        <taxon>Reticulibacteraceae</taxon>
        <taxon>Reticulibacter</taxon>
    </lineage>
</organism>
<reference evidence="2" key="1">
    <citation type="submission" date="2020-10" db="EMBL/GenBank/DDBJ databases">
        <title>Taxonomic study of unclassified bacteria belonging to the class Ktedonobacteria.</title>
        <authorList>
            <person name="Yabe S."/>
            <person name="Wang C.M."/>
            <person name="Zheng Y."/>
            <person name="Sakai Y."/>
            <person name="Cavaletti L."/>
            <person name="Monciardini P."/>
            <person name="Donadio S."/>
        </authorList>
    </citation>
    <scope>NUCLEOTIDE SEQUENCE</scope>
    <source>
        <strain evidence="2">ID150040</strain>
    </source>
</reference>
<dbReference type="Proteomes" id="UP000597444">
    <property type="component" value="Unassembled WGS sequence"/>
</dbReference>
<dbReference type="RefSeq" id="WP_220206864.1">
    <property type="nucleotide sequence ID" value="NZ_BNJK01000001.1"/>
</dbReference>
<sequence length="592" mass="65654">MVDSIEQSFVNYYEVLGVTEDADTADIEEALEQYEQNMTFQLNNPFTMKSARYAINVLIPGIRQHLLSGQATREHYDQQLIVFKQQDQESESGEQADDEGLDLLIRQPFFFDPYDGYDTELPTYTLRGIAERFDAEWERAHTWIADTSAMTHPLVGYLTHAALRHRLAACVNEIIQAISLSGMHPDEAIERCILLLNPAVERPRFGIQELREGGSLFHAGTFVADRPAEAALTLYHSGRRGCTFGRIESRTPWLTLQAQRTSMRFALLRQGTGSSSTIKIPLCFDVQHLTHNVSHTAEVMLYLDNYDPPVEMPLQVMIHVPALPPRVVLDQLTAAPIFLGSIRRGQIVRYVVIPHNTADEELIPLVAQISSDDAGASAEPTHFHHNQPVELIIDTSNKAHGSHYDVTYHISYHLTPGASGPTTLRLYGEILPTVWQSMLRVKPLQKRLQAGSLGLFIGLVWFGSLGGVVSGRILAMLVFFFAIPLCIMGAAHLSLDALLPHLQRSAYVDLSQKLVAPLIRWGIPAGIGVLLGLICGLIPQIDTALLIGGGVGALVGGMLGFLADSLPLAKRLPAWKANLAFMKWRIKRKTRV</sequence>
<evidence type="ECO:0000256" key="1">
    <source>
        <dbReference type="SAM" id="Phobius"/>
    </source>
</evidence>
<dbReference type="EMBL" id="BNJK01000001">
    <property type="protein sequence ID" value="GHO96223.1"/>
    <property type="molecule type" value="Genomic_DNA"/>
</dbReference>
<keyword evidence="1" id="KW-0472">Membrane</keyword>
<protein>
    <recommendedName>
        <fullName evidence="4">J domain-containing protein</fullName>
    </recommendedName>
</protein>
<feature type="transmembrane region" description="Helical" evidence="1">
    <location>
        <begin position="518"/>
        <end position="539"/>
    </location>
</feature>